<keyword evidence="4 5" id="KW-0472">Membrane</keyword>
<comment type="subcellular location">
    <subcellularLocation>
        <location evidence="1">Membrane</location>
        <topology evidence="1">Single-pass membrane protein</topology>
    </subcellularLocation>
</comment>
<protein>
    <recommendedName>
        <fullName evidence="6">Translocation and assembly module TamB C-terminal domain-containing protein</fullName>
    </recommendedName>
</protein>
<dbReference type="Pfam" id="PF04357">
    <property type="entry name" value="TamB"/>
    <property type="match status" value="1"/>
</dbReference>
<gene>
    <name evidence="7" type="ORF">CCYN74_230014</name>
</gene>
<proteinExistence type="predicted"/>
<evidence type="ECO:0000256" key="5">
    <source>
        <dbReference type="SAM" id="Phobius"/>
    </source>
</evidence>
<feature type="transmembrane region" description="Helical" evidence="5">
    <location>
        <begin position="12"/>
        <end position="31"/>
    </location>
</feature>
<keyword evidence="3 5" id="KW-1133">Transmembrane helix</keyword>
<evidence type="ECO:0000313" key="7">
    <source>
        <dbReference type="EMBL" id="CEN37511.1"/>
    </source>
</evidence>
<feature type="domain" description="Translocation and assembly module TamB C-terminal" evidence="6">
    <location>
        <begin position="1021"/>
        <end position="1442"/>
    </location>
</feature>
<name>A0A0B7HCS5_9FLAO</name>
<reference evidence="7 8" key="1">
    <citation type="submission" date="2015-01" db="EMBL/GenBank/DDBJ databases">
        <authorList>
            <person name="MANFREDI Pablo"/>
        </authorList>
    </citation>
    <scope>NUCLEOTIDE SEQUENCE [LARGE SCALE GENOMIC DNA]</scope>
    <source>
        <strain evidence="7 8">Ccy74</strain>
    </source>
</reference>
<accession>A0A0B7HCS5</accession>
<keyword evidence="2 5" id="KW-0812">Transmembrane</keyword>
<dbReference type="GO" id="GO:0009306">
    <property type="term" value="P:protein secretion"/>
    <property type="evidence" value="ECO:0007669"/>
    <property type="project" value="InterPro"/>
</dbReference>
<sequence length="1468" mass="165180">MLRIKRFGRILFRIVWITLLILGVVALLLTLPVTQTFIAKKVVNWLNTDYDVDIQIEKIHLKINGKVSIKELLINDFRKDTLIAAKELETSILNFKQLTEGNLYFGKLQADRLIFNMKTHKGDTISNFDVFVSKFDSGKPSTGGFVMKAKSINLTNSNCYISDENKENPSVVRVENMNINLKDFKILDSEIFFDVQKANFIYDKNLYVTNLETNFAFTYSLMSVENLVFETDKSSLEGYVKLFPTEEGFDDFENKVLLDAKISKASLETTDLNTFYDGFGLGKSLNIKNLSIQGVLNDLKVSEGEIAYQNTIVEGNFAFKNLLDDRKKIIIRGKDVYLETIYNDLATLMPVLLGQNIPSEVQRLEMFSIHGDLLYTTSALEANLELRSNKGNASVDGMLENLEDINNMGYEGTIVTQGLDFGALLADRSFGKLTAHMTVKGSGFDLASLKMQAYGKAETFQFNGYEYNNISVDGEFKNKVFNGRISANDINLKMDFSGLADFSKNNSKFDFQANVDVADLYALRFMESDSISKLKGSIVFDIQGNNLDDIVGTISFKNAQYTNSADVFSFSDFEVTSSISKEGVKKITINSPDIISGKLEGRFKMAEAKRILQNALGSIYTHYNPYKISENQYIDFNFNIYNKIVEVFVPKVKIGKNTTLKGKIVADEGSFKMQLKSPDINAYDYQIDNVNFQIDNKNPLYNTFFEIEKVDLGMYTISDFNLINATIKDTLFFRTEFKGGDTGKDIYELNFYHTLNKKQESIIGLKKSLFNFKESAWFINRDNSNKQNKIIINRAADTIKIDNFRMAHRNQHINLSGIVTKNDYKNIHIVANNVSLEKVTPEMKGLDLRGTMHGHLSLVQKGKLFYPSSDLFIRYFRLNGYDYGDLEASIFGNDDLSSFDVSAHFVNGKTRGFQMGGKINLDGKEGTLLDLKANFHDFNLAPFNPFAEGILFDLRGWLSGGIDIKGKIENPKMDGELSIEKGGMGITYLNLNADFQDNAKIKVNNQTFELRNWTLNDTAFKTQALFDGSIRHNNLSDWFFDLTLKSLGKRFLVLNTKYTDDALFYGTGFIQGEATVKGAIDELVISVDAKTEEGTAFKIPLADSEGVGDDSFITFIEEGNKNIKVERTLESVKGLELKFNMDVMPNAEVEIIMDKKTGSNLVGRGEGTLLIEINTNGKFNMWGDFITYSGYYNFKFENIIDKRFTVLPGGSISWSGDPLKATLRDLKAAYTLNANPSVLLESSQYNRKIPTQVVIKLEGELLQPETLFDITFPDSNPSLVSELNYRMADEDRKRLQAFSLLAQGSFMSERNTDNRLVAHNLFETAAGLFNQLLSDEDNKLNLGVSYEAGTIDSASEINNSDRLGFTFSTQITEWASVNAKVGIPVGGVTRTAVAGNAEVVLRLTETGNLTAKFFFRENEWQQYLLDRIGYTQGAGITYSVDFSTFKELIHKVFGKGGKIIEEPSTENK</sequence>
<dbReference type="GO" id="GO:0005886">
    <property type="term" value="C:plasma membrane"/>
    <property type="evidence" value="ECO:0007669"/>
    <property type="project" value="InterPro"/>
</dbReference>
<dbReference type="RefSeq" id="WP_018278790.1">
    <property type="nucleotide sequence ID" value="NZ_CDOF01000039.1"/>
</dbReference>
<evidence type="ECO:0000259" key="6">
    <source>
        <dbReference type="Pfam" id="PF04357"/>
    </source>
</evidence>
<evidence type="ECO:0000256" key="4">
    <source>
        <dbReference type="ARBA" id="ARBA00023136"/>
    </source>
</evidence>
<dbReference type="InterPro" id="IPR007452">
    <property type="entry name" value="TamB_C"/>
</dbReference>
<evidence type="ECO:0000256" key="2">
    <source>
        <dbReference type="ARBA" id="ARBA00022692"/>
    </source>
</evidence>
<dbReference type="EMBL" id="CDOG01000016">
    <property type="protein sequence ID" value="CEN37511.1"/>
    <property type="molecule type" value="Genomic_DNA"/>
</dbReference>
<evidence type="ECO:0000256" key="1">
    <source>
        <dbReference type="ARBA" id="ARBA00004167"/>
    </source>
</evidence>
<evidence type="ECO:0000313" key="8">
    <source>
        <dbReference type="Proteomes" id="UP000038083"/>
    </source>
</evidence>
<organism evidence="7 8">
    <name type="scientific">Capnocytophaga cynodegmi</name>
    <dbReference type="NCBI Taxonomy" id="28189"/>
    <lineage>
        <taxon>Bacteria</taxon>
        <taxon>Pseudomonadati</taxon>
        <taxon>Bacteroidota</taxon>
        <taxon>Flavobacteriia</taxon>
        <taxon>Flavobacteriales</taxon>
        <taxon>Flavobacteriaceae</taxon>
        <taxon>Capnocytophaga</taxon>
    </lineage>
</organism>
<dbReference type="Proteomes" id="UP000038083">
    <property type="component" value="Unassembled WGS sequence"/>
</dbReference>
<evidence type="ECO:0000256" key="3">
    <source>
        <dbReference type="ARBA" id="ARBA00022989"/>
    </source>
</evidence>